<keyword evidence="5 8" id="KW-1133">Transmembrane helix</keyword>
<feature type="transmembrane region" description="Helical" evidence="8">
    <location>
        <begin position="756"/>
        <end position="777"/>
    </location>
</feature>
<dbReference type="OrthoDB" id="407410at2759"/>
<keyword evidence="6 8" id="KW-0472">Membrane</keyword>
<evidence type="ECO:0000256" key="5">
    <source>
        <dbReference type="ARBA" id="ARBA00022989"/>
    </source>
</evidence>
<evidence type="ECO:0000313" key="12">
    <source>
        <dbReference type="Proteomes" id="UP000298138"/>
    </source>
</evidence>
<feature type="transmembrane region" description="Helical" evidence="8">
    <location>
        <begin position="624"/>
        <end position="643"/>
    </location>
</feature>
<feature type="compositionally biased region" description="Acidic residues" evidence="7">
    <location>
        <begin position="169"/>
        <end position="183"/>
    </location>
</feature>
<feature type="region of interest" description="Disordered" evidence="7">
    <location>
        <begin position="157"/>
        <end position="210"/>
    </location>
</feature>
<evidence type="ECO:0000256" key="8">
    <source>
        <dbReference type="SAM" id="Phobius"/>
    </source>
</evidence>
<feature type="compositionally biased region" description="Basic and acidic residues" evidence="7">
    <location>
        <begin position="193"/>
        <end position="207"/>
    </location>
</feature>
<feature type="transmembrane region" description="Helical" evidence="8">
    <location>
        <begin position="676"/>
        <end position="702"/>
    </location>
</feature>
<evidence type="ECO:0000256" key="9">
    <source>
        <dbReference type="SAM" id="SignalP"/>
    </source>
</evidence>
<protein>
    <recommendedName>
        <fullName evidence="10">Sodium/calcium exchanger membrane region domain-containing protein</fullName>
    </recommendedName>
</protein>
<feature type="transmembrane region" description="Helical" evidence="8">
    <location>
        <begin position="124"/>
        <end position="147"/>
    </location>
</feature>
<feature type="transmembrane region" description="Helical" evidence="8">
    <location>
        <begin position="594"/>
        <end position="612"/>
    </location>
</feature>
<dbReference type="EMBL" id="ML220142">
    <property type="protein sequence ID" value="TGZ78343.1"/>
    <property type="molecule type" value="Genomic_DNA"/>
</dbReference>
<feature type="signal peptide" evidence="9">
    <location>
        <begin position="1"/>
        <end position="17"/>
    </location>
</feature>
<dbReference type="InterPro" id="IPR004837">
    <property type="entry name" value="NaCa_Exmemb"/>
</dbReference>
<dbReference type="InterPro" id="IPR051359">
    <property type="entry name" value="CaCA_antiporter"/>
</dbReference>
<dbReference type="Gene3D" id="1.20.1420.30">
    <property type="entry name" value="NCX, central ion-binding region"/>
    <property type="match status" value="2"/>
</dbReference>
<keyword evidence="9" id="KW-0732">Signal</keyword>
<dbReference type="Proteomes" id="UP000298138">
    <property type="component" value="Unassembled WGS sequence"/>
</dbReference>
<organism evidence="11 12">
    <name type="scientific">Ascodesmis nigricans</name>
    <dbReference type="NCBI Taxonomy" id="341454"/>
    <lineage>
        <taxon>Eukaryota</taxon>
        <taxon>Fungi</taxon>
        <taxon>Dikarya</taxon>
        <taxon>Ascomycota</taxon>
        <taxon>Pezizomycotina</taxon>
        <taxon>Pezizomycetes</taxon>
        <taxon>Pezizales</taxon>
        <taxon>Ascodesmidaceae</taxon>
        <taxon>Ascodesmis</taxon>
    </lineage>
</organism>
<dbReference type="InParanoid" id="A0A4S2MMT8"/>
<dbReference type="STRING" id="341454.A0A4S2MMT8"/>
<evidence type="ECO:0000259" key="10">
    <source>
        <dbReference type="Pfam" id="PF01699"/>
    </source>
</evidence>
<feature type="transmembrane region" description="Helical" evidence="8">
    <location>
        <begin position="650"/>
        <end position="670"/>
    </location>
</feature>
<feature type="domain" description="Sodium/calcium exchanger membrane region" evidence="10">
    <location>
        <begin position="656"/>
        <end position="804"/>
    </location>
</feature>
<keyword evidence="4 8" id="KW-0812">Transmembrane</keyword>
<feature type="transmembrane region" description="Helical" evidence="8">
    <location>
        <begin position="714"/>
        <end position="736"/>
    </location>
</feature>
<evidence type="ECO:0000256" key="3">
    <source>
        <dbReference type="ARBA" id="ARBA00022448"/>
    </source>
</evidence>
<evidence type="ECO:0000313" key="11">
    <source>
        <dbReference type="EMBL" id="TGZ78343.1"/>
    </source>
</evidence>
<feature type="transmembrane region" description="Helical" evidence="8">
    <location>
        <begin position="66"/>
        <end position="87"/>
    </location>
</feature>
<comment type="subcellular location">
    <subcellularLocation>
        <location evidence="1">Membrane</location>
        <topology evidence="1">Multi-pass membrane protein</topology>
    </subcellularLocation>
</comment>
<dbReference type="InterPro" id="IPR044880">
    <property type="entry name" value="NCX_ion-bd_dom_sf"/>
</dbReference>
<feature type="transmembrane region" description="Helical" evidence="8">
    <location>
        <begin position="99"/>
        <end position="118"/>
    </location>
</feature>
<evidence type="ECO:0000256" key="2">
    <source>
        <dbReference type="ARBA" id="ARBA00008170"/>
    </source>
</evidence>
<feature type="compositionally biased region" description="Low complexity" evidence="7">
    <location>
        <begin position="425"/>
        <end position="439"/>
    </location>
</feature>
<reference evidence="11 12" key="1">
    <citation type="submission" date="2019-04" db="EMBL/GenBank/DDBJ databases">
        <title>Comparative genomics and transcriptomics to analyze fruiting body development in filamentous ascomycetes.</title>
        <authorList>
            <consortium name="DOE Joint Genome Institute"/>
            <person name="Lutkenhaus R."/>
            <person name="Traeger S."/>
            <person name="Breuer J."/>
            <person name="Kuo A."/>
            <person name="Lipzen A."/>
            <person name="Pangilinan J."/>
            <person name="Dilworth D."/>
            <person name="Sandor L."/>
            <person name="Poggeler S."/>
            <person name="Barry K."/>
            <person name="Grigoriev I.V."/>
            <person name="Nowrousian M."/>
        </authorList>
    </citation>
    <scope>NUCLEOTIDE SEQUENCE [LARGE SCALE GENOMIC DNA]</scope>
    <source>
        <strain evidence="11 12">CBS 389.68</strain>
    </source>
</reference>
<evidence type="ECO:0000256" key="1">
    <source>
        <dbReference type="ARBA" id="ARBA00004141"/>
    </source>
</evidence>
<dbReference type="GO" id="GO:0008324">
    <property type="term" value="F:monoatomic cation transmembrane transporter activity"/>
    <property type="evidence" value="ECO:0007669"/>
    <property type="project" value="TreeGrafter"/>
</dbReference>
<feature type="chain" id="PRO_5020902487" description="Sodium/calcium exchanger membrane region domain-containing protein" evidence="9">
    <location>
        <begin position="18"/>
        <end position="817"/>
    </location>
</feature>
<evidence type="ECO:0000256" key="6">
    <source>
        <dbReference type="ARBA" id="ARBA00023136"/>
    </source>
</evidence>
<comment type="similarity">
    <text evidence="2">Belongs to the Ca(2+):cation antiporter (CaCA) (TC 2.A.19) family.</text>
</comment>
<dbReference type="PANTHER" id="PTHR12266">
    <property type="entry name" value="NA+/CA2+ K+ INDEPENDENT EXCHANGER"/>
    <property type="match status" value="1"/>
</dbReference>
<dbReference type="GO" id="GO:0016020">
    <property type="term" value="C:membrane"/>
    <property type="evidence" value="ECO:0007669"/>
    <property type="project" value="UniProtKB-SubCell"/>
</dbReference>
<evidence type="ECO:0000256" key="7">
    <source>
        <dbReference type="SAM" id="MobiDB-lite"/>
    </source>
</evidence>
<keyword evidence="3" id="KW-0813">Transport</keyword>
<proteinExistence type="inferred from homology"/>
<dbReference type="FunCoup" id="A0A4S2MMT8">
    <property type="interactions" value="194"/>
</dbReference>
<keyword evidence="12" id="KW-1185">Reference proteome</keyword>
<feature type="region of interest" description="Disordered" evidence="7">
    <location>
        <begin position="424"/>
        <end position="451"/>
    </location>
</feature>
<dbReference type="AlphaFoldDB" id="A0A4S2MMT8"/>
<feature type="domain" description="Sodium/calcium exchanger membrane region" evidence="10">
    <location>
        <begin position="3"/>
        <end position="142"/>
    </location>
</feature>
<feature type="transmembrane region" description="Helical" evidence="8">
    <location>
        <begin position="789"/>
        <end position="807"/>
    </location>
</feature>
<gene>
    <name evidence="11" type="ORF">EX30DRAFT_356051</name>
</gene>
<evidence type="ECO:0000256" key="4">
    <source>
        <dbReference type="ARBA" id="ARBA00022692"/>
    </source>
</evidence>
<name>A0A4S2MMT8_9PEZI</name>
<dbReference type="GO" id="GO:0006874">
    <property type="term" value="P:intracellular calcium ion homeostasis"/>
    <property type="evidence" value="ECO:0007669"/>
    <property type="project" value="TreeGrafter"/>
</dbReference>
<dbReference type="PANTHER" id="PTHR12266:SF0">
    <property type="entry name" value="MITOCHONDRIAL SODIUM_CALCIUM EXCHANGER PROTEIN"/>
    <property type="match status" value="1"/>
</dbReference>
<dbReference type="Pfam" id="PF01699">
    <property type="entry name" value="Na_Ca_ex"/>
    <property type="match status" value="2"/>
</dbReference>
<sequence length="817" mass="89277">MALWACVLFSTIGIAASDFFCVNLSTTANFLGMSESLAGVTLLAFGNGSPDMFSTYSAMKINAGSLAVGELIGAATFITCVVAASMALVRPFKVGRRTFIRDVCFFAVAVSFSMVFLADGKIRMWEFVMMIAFYACYVIYVISWHFWSNRRKNRRRKERRARSHHVTPEEETLLLDDEDDEDAGVGRNEDDELNRGHDFDALERAQMDDDDDDVEGVEQRKYEQFSHGLRARPGMERRLTGKAPHGIRPSLVGALEFRAVLHSLESSNNYGRVIHMRRYSDEPMVPTQSYSVPSTPSNGMVAEYQEGGGSLGHHHVYTPRNLLQPSQAGPSGRVRAVSLNDTHRGDLDSRYLMPLHSNVSSSDVSEHEDNVPTHLPIVRTEPALRAEAMSNLLVPVDTTASRPRVPRLLLNDDATQVMDETVLVSRSPSPSPHISPRGSLHGTPRITPPPSIRVSRASIDSTNTIPSSSSAEPWKTYRYWPYNLLPPPQELFNVLFPTLRNFRDKTVIERTVAIASVPSVFLLTITLPVVDCSTKSSTPGITPIDETPQILLAPESPSSMGSVPTPSSIAESTTSVKPLNLPPAAIPSSPSSTWTRWLVAIQCILAPLFIAATFNTENPTLKPFLYALLIGLISLLILLLITTSTSPPRFHVLLCLAGFIVAIFWISTVAEEVVGILKAFGVIVNISDAILGLTIFAVGNSLGDLVANITVARLGFPVMALSACFGGPMLNILLGVGGSGLLLRWNQQGKPYKIEVSSTLLISAVTLLLTLCVLLVWVPLNRWMMDRKVGAVLMAIWAVSTIVNVVVEVTGVGKKWG</sequence>
<accession>A0A4S2MMT8</accession>